<gene>
    <name evidence="1" type="ORF">QRX60_45410</name>
</gene>
<name>A0A9Y2NGV0_9PSEU</name>
<dbReference type="RefSeq" id="WP_285997657.1">
    <property type="nucleotide sequence ID" value="NZ_CP127295.1"/>
</dbReference>
<dbReference type="Proteomes" id="UP001239397">
    <property type="component" value="Chromosome"/>
</dbReference>
<evidence type="ECO:0000313" key="1">
    <source>
        <dbReference type="EMBL" id="WIY01199.1"/>
    </source>
</evidence>
<keyword evidence="2" id="KW-1185">Reference proteome</keyword>
<organism evidence="1 2">
    <name type="scientific">Amycolatopsis mongoliensis</name>
    <dbReference type="NCBI Taxonomy" id="715475"/>
    <lineage>
        <taxon>Bacteria</taxon>
        <taxon>Bacillati</taxon>
        <taxon>Actinomycetota</taxon>
        <taxon>Actinomycetes</taxon>
        <taxon>Pseudonocardiales</taxon>
        <taxon>Pseudonocardiaceae</taxon>
        <taxon>Amycolatopsis</taxon>
    </lineage>
</organism>
<dbReference type="AlphaFoldDB" id="A0A9Y2NGV0"/>
<proteinExistence type="predicted"/>
<reference evidence="1 2" key="1">
    <citation type="submission" date="2023-06" db="EMBL/GenBank/DDBJ databases">
        <authorList>
            <person name="Oyuntsetseg B."/>
            <person name="Kim S.B."/>
        </authorList>
    </citation>
    <scope>NUCLEOTIDE SEQUENCE [LARGE SCALE GENOMIC DNA]</scope>
    <source>
        <strain evidence="1 2">4-36</strain>
    </source>
</reference>
<sequence length="82" mass="9168">MIYNPTLKIATDLQLERYRRLAEHSARASQAAAIRDRLPVLISILNFALQSKTIGPRIRPRHAGSRAAFSLYRSAGLLGRLP</sequence>
<dbReference type="KEGG" id="amog:QRX60_45410"/>
<protein>
    <submittedName>
        <fullName evidence="1">Uncharacterized protein</fullName>
    </submittedName>
</protein>
<evidence type="ECO:0000313" key="2">
    <source>
        <dbReference type="Proteomes" id="UP001239397"/>
    </source>
</evidence>
<dbReference type="EMBL" id="CP127295">
    <property type="protein sequence ID" value="WIY01199.1"/>
    <property type="molecule type" value="Genomic_DNA"/>
</dbReference>
<accession>A0A9Y2NGV0</accession>